<name>A0A0S4QKJ8_9ACTN</name>
<evidence type="ECO:0000256" key="5">
    <source>
        <dbReference type="ARBA" id="ARBA00023004"/>
    </source>
</evidence>
<keyword evidence="10" id="KW-1185">Reference proteome</keyword>
<keyword evidence="3 8" id="KW-0479">Metal-binding</keyword>
<organism evidence="9 10">
    <name type="scientific">Parafrankia irregularis</name>
    <dbReference type="NCBI Taxonomy" id="795642"/>
    <lineage>
        <taxon>Bacteria</taxon>
        <taxon>Bacillati</taxon>
        <taxon>Actinomycetota</taxon>
        <taxon>Actinomycetes</taxon>
        <taxon>Frankiales</taxon>
        <taxon>Frankiaceae</taxon>
        <taxon>Parafrankia</taxon>
    </lineage>
</organism>
<dbReference type="InterPro" id="IPR001080">
    <property type="entry name" value="3Fe4S_ferredoxin"/>
</dbReference>
<accession>A0A0S4QKJ8</accession>
<evidence type="ECO:0000256" key="2">
    <source>
        <dbReference type="ARBA" id="ARBA00022448"/>
    </source>
</evidence>
<dbReference type="GO" id="GO:0009055">
    <property type="term" value="F:electron transfer activity"/>
    <property type="evidence" value="ECO:0007669"/>
    <property type="project" value="UniProtKB-UniRule"/>
</dbReference>
<proteinExistence type="predicted"/>
<gene>
    <name evidence="9" type="ORF">Ga0074812_104179</name>
</gene>
<dbReference type="Gene3D" id="3.30.70.20">
    <property type="match status" value="1"/>
</dbReference>
<dbReference type="Pfam" id="PF13370">
    <property type="entry name" value="Fer4_13"/>
    <property type="match status" value="1"/>
</dbReference>
<dbReference type="GO" id="GO:0051538">
    <property type="term" value="F:3 iron, 4 sulfur cluster binding"/>
    <property type="evidence" value="ECO:0007669"/>
    <property type="project" value="UniProtKB-KW"/>
</dbReference>
<protein>
    <recommendedName>
        <fullName evidence="8">Ferredoxin</fullName>
    </recommendedName>
</protein>
<dbReference type="PANTHER" id="PTHR36923:SF3">
    <property type="entry name" value="FERREDOXIN"/>
    <property type="match status" value="1"/>
</dbReference>
<keyword evidence="6 8" id="KW-0411">Iron-sulfur</keyword>
<evidence type="ECO:0000256" key="3">
    <source>
        <dbReference type="ARBA" id="ARBA00022723"/>
    </source>
</evidence>
<dbReference type="AlphaFoldDB" id="A0A0S4QKJ8"/>
<dbReference type="PRINTS" id="PR00352">
    <property type="entry name" value="3FE4SFRDOXIN"/>
</dbReference>
<sequence length="76" mass="7849">MSGAVTVTIDRGRCIGSGMCVMYAPATFEHDDTAKVVLVEPIGDSPETVENAVDACPTGALTLVPADASPLEREQA</sequence>
<evidence type="ECO:0000256" key="1">
    <source>
        <dbReference type="ARBA" id="ARBA00001927"/>
    </source>
</evidence>
<dbReference type="SUPFAM" id="SSF54862">
    <property type="entry name" value="4Fe-4S ferredoxins"/>
    <property type="match status" value="1"/>
</dbReference>
<dbReference type="GO" id="GO:0005506">
    <property type="term" value="F:iron ion binding"/>
    <property type="evidence" value="ECO:0007669"/>
    <property type="project" value="UniProtKB-UniRule"/>
</dbReference>
<evidence type="ECO:0000313" key="10">
    <source>
        <dbReference type="Proteomes" id="UP000198802"/>
    </source>
</evidence>
<evidence type="ECO:0000313" key="9">
    <source>
        <dbReference type="EMBL" id="CUU55098.1"/>
    </source>
</evidence>
<keyword evidence="5 8" id="KW-0408">Iron</keyword>
<reference evidence="10" key="1">
    <citation type="submission" date="2015-11" db="EMBL/GenBank/DDBJ databases">
        <authorList>
            <person name="Varghese N."/>
        </authorList>
    </citation>
    <scope>NUCLEOTIDE SEQUENCE [LARGE SCALE GENOMIC DNA]</scope>
    <source>
        <strain evidence="10">DSM 45899</strain>
    </source>
</reference>
<evidence type="ECO:0000256" key="7">
    <source>
        <dbReference type="ARBA" id="ARBA00023291"/>
    </source>
</evidence>
<keyword evidence="7" id="KW-0003">3Fe-4S</keyword>
<dbReference type="InterPro" id="IPR051269">
    <property type="entry name" value="Fe-S_cluster_ET"/>
</dbReference>
<comment type="function">
    <text evidence="8">Ferredoxins are iron-sulfur proteins that transfer electrons in a wide variety of metabolic reactions.</text>
</comment>
<evidence type="ECO:0000256" key="8">
    <source>
        <dbReference type="RuleBase" id="RU368020"/>
    </source>
</evidence>
<keyword evidence="4 8" id="KW-0249">Electron transport</keyword>
<dbReference type="EMBL" id="FAOZ01000004">
    <property type="protein sequence ID" value="CUU55098.1"/>
    <property type="molecule type" value="Genomic_DNA"/>
</dbReference>
<dbReference type="RefSeq" id="WP_242666134.1">
    <property type="nucleotide sequence ID" value="NZ_FAOZ01000004.1"/>
</dbReference>
<dbReference type="PANTHER" id="PTHR36923">
    <property type="entry name" value="FERREDOXIN"/>
    <property type="match status" value="1"/>
</dbReference>
<evidence type="ECO:0000256" key="4">
    <source>
        <dbReference type="ARBA" id="ARBA00022982"/>
    </source>
</evidence>
<dbReference type="Proteomes" id="UP000198802">
    <property type="component" value="Unassembled WGS sequence"/>
</dbReference>
<evidence type="ECO:0000256" key="6">
    <source>
        <dbReference type="ARBA" id="ARBA00023014"/>
    </source>
</evidence>
<keyword evidence="2 8" id="KW-0813">Transport</keyword>
<comment type="cofactor">
    <cofactor evidence="1">
        <name>[3Fe-4S] cluster</name>
        <dbReference type="ChEBI" id="CHEBI:21137"/>
    </cofactor>
</comment>